<gene>
    <name evidence="14" type="ORF">FIV34_12945</name>
</gene>
<evidence type="ECO:0000256" key="8">
    <source>
        <dbReference type="ARBA" id="ARBA00023145"/>
    </source>
</evidence>
<evidence type="ECO:0000256" key="3">
    <source>
        <dbReference type="ARBA" id="ARBA00022525"/>
    </source>
</evidence>
<dbReference type="PROSITE" id="PS00138">
    <property type="entry name" value="SUBTILASE_SER"/>
    <property type="match status" value="1"/>
</dbReference>
<dbReference type="Proteomes" id="UP000316093">
    <property type="component" value="Chromosome"/>
</dbReference>
<dbReference type="AlphaFoldDB" id="A0A4Y5Z747"/>
<keyword evidence="4 9" id="KW-0645">Protease</keyword>
<evidence type="ECO:0000256" key="6">
    <source>
        <dbReference type="ARBA" id="ARBA00022801"/>
    </source>
</evidence>
<dbReference type="EMBL" id="CP041046">
    <property type="protein sequence ID" value="QDE40058.1"/>
    <property type="molecule type" value="Genomic_DNA"/>
</dbReference>
<evidence type="ECO:0000256" key="9">
    <source>
        <dbReference type="PROSITE-ProRule" id="PRU01240"/>
    </source>
</evidence>
<evidence type="ECO:0000313" key="14">
    <source>
        <dbReference type="EMBL" id="QDE40058.1"/>
    </source>
</evidence>
<evidence type="ECO:0000256" key="2">
    <source>
        <dbReference type="ARBA" id="ARBA00011073"/>
    </source>
</evidence>
<dbReference type="PRINTS" id="PR00723">
    <property type="entry name" value="SUBTILISIN"/>
</dbReference>
<dbReference type="InterPro" id="IPR023828">
    <property type="entry name" value="Peptidase_S8_Ser-AS"/>
</dbReference>
<dbReference type="InterPro" id="IPR015500">
    <property type="entry name" value="Peptidase_S8_subtilisin-rel"/>
</dbReference>
<keyword evidence="3" id="KW-0964">Secreted</keyword>
<dbReference type="Pfam" id="PF00082">
    <property type="entry name" value="Peptidase_S8"/>
    <property type="match status" value="1"/>
</dbReference>
<keyword evidence="8" id="KW-0865">Zymogen</keyword>
<dbReference type="PANTHER" id="PTHR43806:SF11">
    <property type="entry name" value="CEREVISIN-RELATED"/>
    <property type="match status" value="1"/>
</dbReference>
<dbReference type="KEGG" id="lpy:FIV34_12945"/>
<evidence type="ECO:0000256" key="11">
    <source>
        <dbReference type="SAM" id="SignalP"/>
    </source>
</evidence>
<keyword evidence="5 11" id="KW-0732">Signal</keyword>
<accession>A0A4Y5Z747</accession>
<sequence length="628" mass="63812">MHCLRLRLIGALALATSLPAFAAQPSALPQRLIGAATAPQASFDRFIVTYRDGTAAQGSAQSAAQVAAVALGKMSFTTASGARAAAPVATHMRKLGIGASLIKLSRKLDATQTASFLARMAADPSVKSIVPDRMRHAVKDLRADDAFVPDDTYYLKDQWHLRAPDGTADTDDAVPNFGGSNVAGAWSLADGSGITVAVVDTGITAHPDLDTSLADAGYDFITDPFVSGRADEGRVPGGWDTGDWTTEEPWSDNCLMEPSSWHGTHVAGTVAELTNNALGMAGVAYHAKVLPVRVLGHCGGYDSDIADGILWAAGGHVDGVPDNTHPAQVINMSLGGQGQCSADDPMGQAIAGANALGAVVVVAAGNSGDDATYYSPASCPGAITVASVGISSRLAFYSNFGKPVAVAAPGGGVYVNDASSGLRASSGFVYQALNAGETVVGDPTYGGYAGTSQATPHVSGTVALMQSARLASSQPLLSPAQVLAVLKQTAHKPKIAVPAATPAGAGIVDAGAAVQMAVLGDSYTPQLSNGALLTGVSSFAGVSTYYKIDVPAGARSLVIRTFGGSGDVTLQVKVGDRPADASYDYVSAHAGNAESVVLARPAAGTYFLRVLGVKDAQNLSVQASFIAP</sequence>
<dbReference type="InterPro" id="IPR023827">
    <property type="entry name" value="Peptidase_S8_Asp-AS"/>
</dbReference>
<dbReference type="RefSeq" id="WP_139983404.1">
    <property type="nucleotide sequence ID" value="NZ_CP041046.1"/>
</dbReference>
<dbReference type="Gene3D" id="3.40.50.200">
    <property type="entry name" value="Peptidase S8/S53 domain"/>
    <property type="match status" value="1"/>
</dbReference>
<dbReference type="InterPro" id="IPR050131">
    <property type="entry name" value="Peptidase_S8_subtilisin-like"/>
</dbReference>
<evidence type="ECO:0000256" key="10">
    <source>
        <dbReference type="RuleBase" id="RU003355"/>
    </source>
</evidence>
<feature type="chain" id="PRO_5021359120" evidence="11">
    <location>
        <begin position="23"/>
        <end position="628"/>
    </location>
</feature>
<evidence type="ECO:0000256" key="4">
    <source>
        <dbReference type="ARBA" id="ARBA00022670"/>
    </source>
</evidence>
<dbReference type="SUPFAM" id="SSF52743">
    <property type="entry name" value="Subtilisin-like"/>
    <property type="match status" value="1"/>
</dbReference>
<proteinExistence type="inferred from homology"/>
<dbReference type="Gene3D" id="2.60.120.380">
    <property type="match status" value="1"/>
</dbReference>
<dbReference type="GO" id="GO:0006508">
    <property type="term" value="P:proteolysis"/>
    <property type="evidence" value="ECO:0007669"/>
    <property type="project" value="UniProtKB-KW"/>
</dbReference>
<dbReference type="GO" id="GO:0004252">
    <property type="term" value="F:serine-type endopeptidase activity"/>
    <property type="evidence" value="ECO:0007669"/>
    <property type="project" value="UniProtKB-UniRule"/>
</dbReference>
<feature type="active site" description="Charge relay system" evidence="9">
    <location>
        <position position="452"/>
    </location>
</feature>
<feature type="domain" description="Peptidase S8/S53" evidence="12">
    <location>
        <begin position="191"/>
        <end position="491"/>
    </location>
</feature>
<feature type="domain" description="Peptidase C-terminal archaeal/bacterial" evidence="13">
    <location>
        <begin position="543"/>
        <end position="610"/>
    </location>
</feature>
<dbReference type="FunFam" id="3.40.50.200:FF:000022">
    <property type="entry name" value="Extracellular protease"/>
    <property type="match status" value="1"/>
</dbReference>
<evidence type="ECO:0000256" key="5">
    <source>
        <dbReference type="ARBA" id="ARBA00022729"/>
    </source>
</evidence>
<evidence type="ECO:0000313" key="15">
    <source>
        <dbReference type="Proteomes" id="UP000316093"/>
    </source>
</evidence>
<dbReference type="PROSITE" id="PS51892">
    <property type="entry name" value="SUBTILASE"/>
    <property type="match status" value="1"/>
</dbReference>
<dbReference type="PANTHER" id="PTHR43806">
    <property type="entry name" value="PEPTIDASE S8"/>
    <property type="match status" value="1"/>
</dbReference>
<evidence type="ECO:0000256" key="1">
    <source>
        <dbReference type="ARBA" id="ARBA00004613"/>
    </source>
</evidence>
<keyword evidence="7 9" id="KW-0720">Serine protease</keyword>
<feature type="signal peptide" evidence="11">
    <location>
        <begin position="1"/>
        <end position="22"/>
    </location>
</feature>
<evidence type="ECO:0000256" key="7">
    <source>
        <dbReference type="ARBA" id="ARBA00022825"/>
    </source>
</evidence>
<keyword evidence="6 9" id="KW-0378">Hydrolase</keyword>
<reference evidence="14 15" key="1">
    <citation type="submission" date="2019-06" db="EMBL/GenBank/DDBJ databases">
        <title>A complete genome sequence for Luteibacter pinisoli MAH-14.</title>
        <authorList>
            <person name="Baltrus D.A."/>
        </authorList>
    </citation>
    <scope>NUCLEOTIDE SEQUENCE [LARGE SCALE GENOMIC DNA]</scope>
    <source>
        <strain evidence="14 15">MAH-14</strain>
    </source>
</reference>
<feature type="active site" description="Charge relay system" evidence="9">
    <location>
        <position position="200"/>
    </location>
</feature>
<name>A0A4Y5Z747_9GAMM</name>
<comment type="similarity">
    <text evidence="2 9 10">Belongs to the peptidase S8 family.</text>
</comment>
<dbReference type="OrthoDB" id="9790784at2"/>
<feature type="active site" description="Charge relay system" evidence="9">
    <location>
        <position position="262"/>
    </location>
</feature>
<keyword evidence="15" id="KW-1185">Reference proteome</keyword>
<evidence type="ECO:0000259" key="13">
    <source>
        <dbReference type="Pfam" id="PF04151"/>
    </source>
</evidence>
<dbReference type="InterPro" id="IPR036852">
    <property type="entry name" value="Peptidase_S8/S53_dom_sf"/>
</dbReference>
<comment type="subcellular location">
    <subcellularLocation>
        <location evidence="1">Secreted</location>
    </subcellularLocation>
</comment>
<protein>
    <submittedName>
        <fullName evidence="14">Protease</fullName>
    </submittedName>
</protein>
<dbReference type="InterPro" id="IPR000209">
    <property type="entry name" value="Peptidase_S8/S53_dom"/>
</dbReference>
<evidence type="ECO:0000259" key="12">
    <source>
        <dbReference type="Pfam" id="PF00082"/>
    </source>
</evidence>
<dbReference type="Pfam" id="PF04151">
    <property type="entry name" value="PPC"/>
    <property type="match status" value="1"/>
</dbReference>
<organism evidence="14 15">
    <name type="scientific">Luteibacter pinisoli</name>
    <dbReference type="NCBI Taxonomy" id="2589080"/>
    <lineage>
        <taxon>Bacteria</taxon>
        <taxon>Pseudomonadati</taxon>
        <taxon>Pseudomonadota</taxon>
        <taxon>Gammaproteobacteria</taxon>
        <taxon>Lysobacterales</taxon>
        <taxon>Rhodanobacteraceae</taxon>
        <taxon>Luteibacter</taxon>
    </lineage>
</organism>
<dbReference type="GO" id="GO:0005576">
    <property type="term" value="C:extracellular region"/>
    <property type="evidence" value="ECO:0007669"/>
    <property type="project" value="UniProtKB-SubCell"/>
</dbReference>
<dbReference type="InterPro" id="IPR007280">
    <property type="entry name" value="Peptidase_C_arc/bac"/>
</dbReference>
<dbReference type="PROSITE" id="PS00136">
    <property type="entry name" value="SUBTILASE_ASP"/>
    <property type="match status" value="1"/>
</dbReference>